<dbReference type="Proteomes" id="UP000789901">
    <property type="component" value="Unassembled WGS sequence"/>
</dbReference>
<proteinExistence type="predicted"/>
<feature type="non-terminal residue" evidence="1">
    <location>
        <position position="1"/>
    </location>
</feature>
<reference evidence="1 2" key="1">
    <citation type="submission" date="2021-06" db="EMBL/GenBank/DDBJ databases">
        <authorList>
            <person name="Kallberg Y."/>
            <person name="Tangrot J."/>
            <person name="Rosling A."/>
        </authorList>
    </citation>
    <scope>NUCLEOTIDE SEQUENCE [LARGE SCALE GENOMIC DNA]</scope>
    <source>
        <strain evidence="1 2">120-4 pot B 10/14</strain>
    </source>
</reference>
<evidence type="ECO:0000313" key="2">
    <source>
        <dbReference type="Proteomes" id="UP000789901"/>
    </source>
</evidence>
<keyword evidence="2" id="KW-1185">Reference proteome</keyword>
<protein>
    <submittedName>
        <fullName evidence="1">75_t:CDS:1</fullName>
    </submittedName>
</protein>
<gene>
    <name evidence="1" type="ORF">GMARGA_LOCUS35189</name>
</gene>
<sequence length="209" mass="24322">DKETTKKQKEKNKGKTFLIVNWFGKQDCYDTYRTLNLQAKIEDIACFTGSNHNAPLAKINLDHLTANYSRAIAKKKEALEKSILETTIKHILKKKIYKTKATRDGKKKSRLNKLIVELGKWVRKDKKKIGSDMTEEDRKQGRMIASLLEKPFNHTVVDKLLENQNNTRVLICDPKKVKEKTKEFFQKQFRKGVLIAMLLEKNGHKSMPY</sequence>
<evidence type="ECO:0000313" key="1">
    <source>
        <dbReference type="EMBL" id="CAG8840993.1"/>
    </source>
</evidence>
<accession>A0ABN7WU74</accession>
<dbReference type="EMBL" id="CAJVQB010064375">
    <property type="protein sequence ID" value="CAG8840993.1"/>
    <property type="molecule type" value="Genomic_DNA"/>
</dbReference>
<comment type="caution">
    <text evidence="1">The sequence shown here is derived from an EMBL/GenBank/DDBJ whole genome shotgun (WGS) entry which is preliminary data.</text>
</comment>
<name>A0ABN7WU74_GIGMA</name>
<organism evidence="1 2">
    <name type="scientific">Gigaspora margarita</name>
    <dbReference type="NCBI Taxonomy" id="4874"/>
    <lineage>
        <taxon>Eukaryota</taxon>
        <taxon>Fungi</taxon>
        <taxon>Fungi incertae sedis</taxon>
        <taxon>Mucoromycota</taxon>
        <taxon>Glomeromycotina</taxon>
        <taxon>Glomeromycetes</taxon>
        <taxon>Diversisporales</taxon>
        <taxon>Gigasporaceae</taxon>
        <taxon>Gigaspora</taxon>
    </lineage>
</organism>